<dbReference type="Gene3D" id="1.10.260.40">
    <property type="entry name" value="lambda repressor-like DNA-binding domains"/>
    <property type="match status" value="1"/>
</dbReference>
<dbReference type="InterPro" id="IPR001387">
    <property type="entry name" value="Cro/C1-type_HTH"/>
</dbReference>
<accession>A0A0D5CJB6</accession>
<dbReference type="InterPro" id="IPR010982">
    <property type="entry name" value="Lambda_DNA-bd_dom_sf"/>
</dbReference>
<dbReference type="PROSITE" id="PS50943">
    <property type="entry name" value="HTH_CROC1"/>
    <property type="match status" value="1"/>
</dbReference>
<dbReference type="Proteomes" id="UP000032604">
    <property type="component" value="Chromosome"/>
</dbReference>
<organism evidence="3 5">
    <name type="scientific">Clavibacter michiganensis subsp. insidiosus</name>
    <dbReference type="NCBI Taxonomy" id="33014"/>
    <lineage>
        <taxon>Bacteria</taxon>
        <taxon>Bacillati</taxon>
        <taxon>Actinomycetota</taxon>
        <taxon>Actinomycetes</taxon>
        <taxon>Micrococcales</taxon>
        <taxon>Microbacteriaceae</taxon>
        <taxon>Clavibacter</taxon>
    </lineage>
</organism>
<dbReference type="GO" id="GO:0003677">
    <property type="term" value="F:DNA binding"/>
    <property type="evidence" value="ECO:0007669"/>
    <property type="project" value="UniProtKB-KW"/>
</dbReference>
<dbReference type="KEGG" id="cmh:VO01_11895"/>
<dbReference type="SUPFAM" id="SSF47413">
    <property type="entry name" value="lambda repressor-like DNA-binding domains"/>
    <property type="match status" value="1"/>
</dbReference>
<reference evidence="4 6" key="2">
    <citation type="submission" date="2018-08" db="EMBL/GenBank/DDBJ databases">
        <title>Genome Sequence of Clavibacter michiganensis Subspecies type strains, and the Atypical Peach-Colored Strains Isolated from Tomato.</title>
        <authorList>
            <person name="Osdaghi E."/>
            <person name="Portier P."/>
            <person name="Briand M."/>
            <person name="Jacques M.-A."/>
        </authorList>
    </citation>
    <scope>NUCLEOTIDE SEQUENCE [LARGE SCALE GENOMIC DNA]</scope>
    <source>
        <strain evidence="4 6">CFBP 6488</strain>
    </source>
</reference>
<dbReference type="CDD" id="cd00093">
    <property type="entry name" value="HTH_XRE"/>
    <property type="match status" value="1"/>
</dbReference>
<evidence type="ECO:0000259" key="2">
    <source>
        <dbReference type="PROSITE" id="PS50943"/>
    </source>
</evidence>
<evidence type="ECO:0000313" key="5">
    <source>
        <dbReference type="Proteomes" id="UP000032604"/>
    </source>
</evidence>
<protein>
    <submittedName>
        <fullName evidence="4">Transcriptional regulator</fullName>
    </submittedName>
</protein>
<dbReference type="EMBL" id="CP011043">
    <property type="protein sequence ID" value="AJW79733.1"/>
    <property type="molecule type" value="Genomic_DNA"/>
</dbReference>
<evidence type="ECO:0000313" key="4">
    <source>
        <dbReference type="EMBL" id="RIJ44353.1"/>
    </source>
</evidence>
<evidence type="ECO:0000313" key="3">
    <source>
        <dbReference type="EMBL" id="AJW79733.1"/>
    </source>
</evidence>
<dbReference type="PATRIC" id="fig|33014.5.peg.2454"/>
<dbReference type="HOGENOM" id="CLU_066192_44_4_11"/>
<name>A0A0D5CJB6_9MICO</name>
<gene>
    <name evidence="4" type="ORF">DZF93_03155</name>
    <name evidence="3" type="ORF">VO01_11895</name>
</gene>
<dbReference type="EMBL" id="QWEA01000062">
    <property type="protein sequence ID" value="RIJ44353.1"/>
    <property type="molecule type" value="Genomic_DNA"/>
</dbReference>
<dbReference type="Proteomes" id="UP000266634">
    <property type="component" value="Unassembled WGS sequence"/>
</dbReference>
<dbReference type="PANTHER" id="PTHR46558:SF4">
    <property type="entry name" value="DNA-BIDING PHAGE PROTEIN"/>
    <property type="match status" value="1"/>
</dbReference>
<dbReference type="Pfam" id="PF01381">
    <property type="entry name" value="HTH_3"/>
    <property type="match status" value="1"/>
</dbReference>
<dbReference type="SMART" id="SM00530">
    <property type="entry name" value="HTH_XRE"/>
    <property type="match status" value="1"/>
</dbReference>
<dbReference type="OrthoDB" id="7428772at2"/>
<evidence type="ECO:0000313" key="6">
    <source>
        <dbReference type="Proteomes" id="UP000266634"/>
    </source>
</evidence>
<dbReference type="PANTHER" id="PTHR46558">
    <property type="entry name" value="TRACRIPTIONAL REGULATORY PROTEIN-RELATED-RELATED"/>
    <property type="match status" value="1"/>
</dbReference>
<evidence type="ECO:0000256" key="1">
    <source>
        <dbReference type="ARBA" id="ARBA00023125"/>
    </source>
</evidence>
<dbReference type="RefSeq" id="WP_045529222.1">
    <property type="nucleotide sequence ID" value="NZ_CP011043.1"/>
</dbReference>
<proteinExistence type="predicted"/>
<feature type="domain" description="HTH cro/C1-type" evidence="2">
    <location>
        <begin position="7"/>
        <end position="61"/>
    </location>
</feature>
<sequence length="67" mass="7321">MKRGERVHEARSALGLTQQRLAEKVGVSRRTIISIETGRHEPSLSLAFRLAAVFGESVDALFAEDVG</sequence>
<reference evidence="3 5" key="1">
    <citation type="journal article" date="2015" name="Genome Announc.">
        <title>Complete Genome Sequence of Clavibacter michiganensis subsp. insidiosus R1-1 Using PacBio Single-Molecule Real-Time Technology.</title>
        <authorList>
            <person name="Lu Y."/>
            <person name="Samac D.A."/>
            <person name="Glazebrook J."/>
            <person name="Ishimaru C.A."/>
        </authorList>
    </citation>
    <scope>NUCLEOTIDE SEQUENCE [LARGE SCALE GENOMIC DNA]</scope>
    <source>
        <strain evidence="3 5">R1-1</strain>
    </source>
</reference>
<keyword evidence="1" id="KW-0238">DNA-binding</keyword>
<dbReference type="AlphaFoldDB" id="A0A0D5CJB6"/>